<dbReference type="InterPro" id="IPR036314">
    <property type="entry name" value="SOD_C_sf"/>
</dbReference>
<evidence type="ECO:0000256" key="2">
    <source>
        <dbReference type="ARBA" id="ARBA00012682"/>
    </source>
</evidence>
<dbReference type="GO" id="GO:0046872">
    <property type="term" value="F:metal ion binding"/>
    <property type="evidence" value="ECO:0007669"/>
    <property type="project" value="UniProtKB-KW"/>
</dbReference>
<reference evidence="9" key="1">
    <citation type="journal article" date="2011" name="Genome Biol.">
        <title>Comparative genomics of the social amoebae Dictyostelium discoideum and Dictyostelium purpureum.</title>
        <authorList>
            <consortium name="US DOE Joint Genome Institute (JGI-PGF)"/>
            <person name="Sucgang R."/>
            <person name="Kuo A."/>
            <person name="Tian X."/>
            <person name="Salerno W."/>
            <person name="Parikh A."/>
            <person name="Feasley C.L."/>
            <person name="Dalin E."/>
            <person name="Tu H."/>
            <person name="Huang E."/>
            <person name="Barry K."/>
            <person name="Lindquist E."/>
            <person name="Shapiro H."/>
            <person name="Bruce D."/>
            <person name="Schmutz J."/>
            <person name="Salamov A."/>
            <person name="Fey P."/>
            <person name="Gaudet P."/>
            <person name="Anjard C."/>
            <person name="Babu M.M."/>
            <person name="Basu S."/>
            <person name="Bushmanova Y."/>
            <person name="van der Wel H."/>
            <person name="Katoh-Kurasawa M."/>
            <person name="Dinh C."/>
            <person name="Coutinho P.M."/>
            <person name="Saito T."/>
            <person name="Elias M."/>
            <person name="Schaap P."/>
            <person name="Kay R.R."/>
            <person name="Henrissat B."/>
            <person name="Eichinger L."/>
            <person name="Rivero F."/>
            <person name="Putnam N.H."/>
            <person name="West C.M."/>
            <person name="Loomis W.F."/>
            <person name="Chisholm R.L."/>
            <person name="Shaulsky G."/>
            <person name="Strassmann J.E."/>
            <person name="Queller D.C."/>
            <person name="Kuspa A."/>
            <person name="Grigoriev I.V."/>
        </authorList>
    </citation>
    <scope>NUCLEOTIDE SEQUENCE [LARGE SCALE GENOMIC DNA]</scope>
    <source>
        <strain evidence="9">QSDP1</strain>
    </source>
</reference>
<dbReference type="Gene3D" id="3.55.40.20">
    <property type="entry name" value="Iron/manganese superoxide dismutase, C-terminal domain"/>
    <property type="match status" value="1"/>
</dbReference>
<comment type="similarity">
    <text evidence="1 5">Belongs to the iron/manganese superoxide dismutase family.</text>
</comment>
<evidence type="ECO:0000256" key="5">
    <source>
        <dbReference type="RuleBase" id="RU000414"/>
    </source>
</evidence>
<dbReference type="PANTHER" id="PTHR42769">
    <property type="entry name" value="SUPEROXIDE DISMUTASE"/>
    <property type="match status" value="1"/>
</dbReference>
<dbReference type="GeneID" id="10506645"/>
<dbReference type="eggNOG" id="KOG0876">
    <property type="taxonomic scope" value="Eukaryota"/>
</dbReference>
<protein>
    <recommendedName>
        <fullName evidence="2 5">Superoxide dismutase</fullName>
        <ecNumber evidence="2 5">1.15.1.1</ecNumber>
    </recommendedName>
</protein>
<evidence type="ECO:0000256" key="4">
    <source>
        <dbReference type="ARBA" id="ARBA00023002"/>
    </source>
</evidence>
<dbReference type="InterPro" id="IPR036324">
    <property type="entry name" value="Mn/Fe_SOD_N_sf"/>
</dbReference>
<evidence type="ECO:0000313" key="8">
    <source>
        <dbReference type="EMBL" id="EGC29056.1"/>
    </source>
</evidence>
<dbReference type="AlphaFoldDB" id="F1A424"/>
<dbReference type="InterPro" id="IPR019832">
    <property type="entry name" value="Mn/Fe_SOD_C"/>
</dbReference>
<comment type="catalytic activity">
    <reaction evidence="5">
        <text>2 superoxide + 2 H(+) = H2O2 + O2</text>
        <dbReference type="Rhea" id="RHEA:20696"/>
        <dbReference type="ChEBI" id="CHEBI:15378"/>
        <dbReference type="ChEBI" id="CHEBI:15379"/>
        <dbReference type="ChEBI" id="CHEBI:16240"/>
        <dbReference type="ChEBI" id="CHEBI:18421"/>
        <dbReference type="EC" id="1.15.1.1"/>
    </reaction>
</comment>
<dbReference type="EMBL" id="GL871493">
    <property type="protein sequence ID" value="EGC29056.1"/>
    <property type="molecule type" value="Genomic_DNA"/>
</dbReference>
<dbReference type="OrthoDB" id="239262at2759"/>
<dbReference type="GO" id="GO:0004784">
    <property type="term" value="F:superoxide dismutase activity"/>
    <property type="evidence" value="ECO:0007669"/>
    <property type="project" value="UniProtKB-EC"/>
</dbReference>
<dbReference type="Gene3D" id="1.10.287.990">
    <property type="entry name" value="Fe,Mn superoxide dismutase (SOD) domain"/>
    <property type="match status" value="1"/>
</dbReference>
<comment type="function">
    <text evidence="5">Destroys radicals which are normally produced within the cells and which are toxic to biological systems.</text>
</comment>
<dbReference type="OMA" id="FDHGTCP"/>
<dbReference type="KEGG" id="dpp:DICPUDRAFT_84896"/>
<dbReference type="Pfam" id="PF02777">
    <property type="entry name" value="Sod_Fe_C"/>
    <property type="match status" value="1"/>
</dbReference>
<keyword evidence="9" id="KW-1185">Reference proteome</keyword>
<dbReference type="PANTHER" id="PTHR42769:SF3">
    <property type="entry name" value="SUPEROXIDE DISMUTASE [FE] 2, CHLOROPLASTIC"/>
    <property type="match status" value="1"/>
</dbReference>
<dbReference type="EC" id="1.15.1.1" evidence="2 5"/>
<dbReference type="STRING" id="5786.F1A424"/>
<proteinExistence type="inferred from homology"/>
<evidence type="ECO:0000256" key="1">
    <source>
        <dbReference type="ARBA" id="ARBA00008714"/>
    </source>
</evidence>
<dbReference type="RefSeq" id="XP_003294417.1">
    <property type="nucleotide sequence ID" value="XM_003294369.1"/>
</dbReference>
<evidence type="ECO:0000313" key="9">
    <source>
        <dbReference type="Proteomes" id="UP000001064"/>
    </source>
</evidence>
<evidence type="ECO:0000256" key="3">
    <source>
        <dbReference type="ARBA" id="ARBA00022723"/>
    </source>
</evidence>
<keyword evidence="4 5" id="KW-0560">Oxidoreductase</keyword>
<dbReference type="Pfam" id="PF00081">
    <property type="entry name" value="Sod_Fe_N"/>
    <property type="match status" value="1"/>
</dbReference>
<dbReference type="PRINTS" id="PR01703">
    <property type="entry name" value="MNSODISMTASE"/>
</dbReference>
<dbReference type="Proteomes" id="UP000001064">
    <property type="component" value="Unassembled WGS sequence"/>
</dbReference>
<dbReference type="SUPFAM" id="SSF54719">
    <property type="entry name" value="Fe,Mn superoxide dismutase (SOD), C-terminal domain"/>
    <property type="match status" value="1"/>
</dbReference>
<dbReference type="VEuPathDB" id="AmoebaDB:DICPUDRAFT_84896"/>
<dbReference type="SUPFAM" id="SSF46609">
    <property type="entry name" value="Fe,Mn superoxide dismutase (SOD), N-terminal domain"/>
    <property type="match status" value="1"/>
</dbReference>
<sequence length="257" mass="29801">MNTFIINKTIAFVPRGVVSQISKRFFYSLPDVEYKNSGLKNFLSAEALNRHLKLHQNDVERANNLVQRTPWENTSINQAISQSFNSAEDAPFFEAISSHFNHSFFWQSLTNKKNLPSIYMQKAIELDFGSINAFQKKFSQTASSLNSAGFVWLVFHDKTLRIISTFGNGSPLELQNCYPLLCLDVYEHAYMHDYGTDKNKYIANFWNKVDWEFVENKFLNSLVTDREYKAKIAKLAEDQMEAYVESHPSKYIDKDEI</sequence>
<gene>
    <name evidence="8" type="ORF">DICPUDRAFT_84896</name>
</gene>
<dbReference type="InterPro" id="IPR001189">
    <property type="entry name" value="Mn/Fe_SOD"/>
</dbReference>
<evidence type="ECO:0000259" key="7">
    <source>
        <dbReference type="Pfam" id="PF02777"/>
    </source>
</evidence>
<feature type="domain" description="Manganese/iron superoxide dismutase C-terminal" evidence="7">
    <location>
        <begin position="119"/>
        <end position="216"/>
    </location>
</feature>
<name>F1A424_DICPU</name>
<organism evidence="8 9">
    <name type="scientific">Dictyostelium purpureum</name>
    <name type="common">Slime mold</name>
    <dbReference type="NCBI Taxonomy" id="5786"/>
    <lineage>
        <taxon>Eukaryota</taxon>
        <taxon>Amoebozoa</taxon>
        <taxon>Evosea</taxon>
        <taxon>Eumycetozoa</taxon>
        <taxon>Dictyostelia</taxon>
        <taxon>Dictyosteliales</taxon>
        <taxon>Dictyosteliaceae</taxon>
        <taxon>Dictyostelium</taxon>
    </lineage>
</organism>
<dbReference type="InterPro" id="IPR019831">
    <property type="entry name" value="Mn/Fe_SOD_N"/>
</dbReference>
<dbReference type="InParanoid" id="F1A424"/>
<keyword evidence="3 5" id="KW-0479">Metal-binding</keyword>
<evidence type="ECO:0000259" key="6">
    <source>
        <dbReference type="Pfam" id="PF00081"/>
    </source>
</evidence>
<feature type="domain" description="Manganese/iron superoxide dismutase N-terminal" evidence="6">
    <location>
        <begin position="27"/>
        <end position="109"/>
    </location>
</feature>
<accession>F1A424</accession>